<dbReference type="FunFam" id="3.30.70.2460:FF:000001">
    <property type="entry name" value="DNA repair protein Rad4 family"/>
    <property type="match status" value="1"/>
</dbReference>
<keyword evidence="3" id="KW-0227">DNA damage</keyword>
<dbReference type="InterPro" id="IPR036985">
    <property type="entry name" value="Transglutaminase-like_sf"/>
</dbReference>
<evidence type="ECO:0000313" key="11">
    <source>
        <dbReference type="Proteomes" id="UP000321393"/>
    </source>
</evidence>
<evidence type="ECO:0000259" key="9">
    <source>
        <dbReference type="SMART" id="SM01032"/>
    </source>
</evidence>
<evidence type="ECO:0000256" key="2">
    <source>
        <dbReference type="ARBA" id="ARBA00009525"/>
    </source>
</evidence>
<feature type="domain" description="Rad4 beta-hairpin" evidence="8">
    <location>
        <begin position="730"/>
        <end position="793"/>
    </location>
</feature>
<dbReference type="InterPro" id="IPR018328">
    <property type="entry name" value="Rad4_beta-hairpin_dom3"/>
</dbReference>
<dbReference type="PANTHER" id="PTHR12135:SF0">
    <property type="entry name" value="DNA REPAIR PROTEIN COMPLEMENTING XP-C CELLS"/>
    <property type="match status" value="1"/>
</dbReference>
<dbReference type="OrthoDB" id="300780at2759"/>
<dbReference type="Pfam" id="PF10405">
    <property type="entry name" value="BHD_3"/>
    <property type="match status" value="1"/>
</dbReference>
<evidence type="ECO:0000256" key="1">
    <source>
        <dbReference type="ARBA" id="ARBA00004123"/>
    </source>
</evidence>
<feature type="compositionally biased region" description="Polar residues" evidence="6">
    <location>
        <begin position="951"/>
        <end position="966"/>
    </location>
</feature>
<gene>
    <name evidence="10" type="ORF">E6C27_scaffold154G00430</name>
</gene>
<dbReference type="Gene3D" id="3.90.260.10">
    <property type="entry name" value="Transglutaminase-like"/>
    <property type="match status" value="1"/>
</dbReference>
<dbReference type="InterPro" id="IPR004583">
    <property type="entry name" value="DNA_repair_Rad4"/>
</dbReference>
<organism evidence="10 11">
    <name type="scientific">Cucumis melo var. makuwa</name>
    <name type="common">Oriental melon</name>
    <dbReference type="NCBI Taxonomy" id="1194695"/>
    <lineage>
        <taxon>Eukaryota</taxon>
        <taxon>Viridiplantae</taxon>
        <taxon>Streptophyta</taxon>
        <taxon>Embryophyta</taxon>
        <taxon>Tracheophyta</taxon>
        <taxon>Spermatophyta</taxon>
        <taxon>Magnoliopsida</taxon>
        <taxon>eudicotyledons</taxon>
        <taxon>Gunneridae</taxon>
        <taxon>Pentapetalae</taxon>
        <taxon>rosids</taxon>
        <taxon>fabids</taxon>
        <taxon>Cucurbitales</taxon>
        <taxon>Cucurbitaceae</taxon>
        <taxon>Benincaseae</taxon>
        <taxon>Cucumis</taxon>
    </lineage>
</organism>
<keyword evidence="5" id="KW-0539">Nucleus</keyword>
<dbReference type="Pfam" id="PF10404">
    <property type="entry name" value="BHD_2"/>
    <property type="match status" value="1"/>
</dbReference>
<dbReference type="InterPro" id="IPR018325">
    <property type="entry name" value="Rad4/PNGase_transGLS-fold"/>
</dbReference>
<dbReference type="Pfam" id="PF03835">
    <property type="entry name" value="Rad4"/>
    <property type="match status" value="1"/>
</dbReference>
<dbReference type="Pfam" id="PF01841">
    <property type="entry name" value="Transglut_core"/>
    <property type="match status" value="1"/>
</dbReference>
<feature type="region of interest" description="Disordered" evidence="6">
    <location>
        <begin position="628"/>
        <end position="650"/>
    </location>
</feature>
<dbReference type="InterPro" id="IPR018326">
    <property type="entry name" value="Rad4_beta-hairpin_dom1"/>
</dbReference>
<dbReference type="GO" id="GO:0003684">
    <property type="term" value="F:damaged DNA binding"/>
    <property type="evidence" value="ECO:0007669"/>
    <property type="project" value="InterPro"/>
</dbReference>
<reference evidence="10 11" key="1">
    <citation type="submission" date="2019-08" db="EMBL/GenBank/DDBJ databases">
        <title>Draft genome sequences of two oriental melons (Cucumis melo L. var makuwa).</title>
        <authorList>
            <person name="Kwon S.-Y."/>
        </authorList>
    </citation>
    <scope>NUCLEOTIDE SEQUENCE [LARGE SCALE GENOMIC DNA]</scope>
    <source>
        <strain evidence="11">cv. SW 3</strain>
        <tissue evidence="10">Leaf</tissue>
    </source>
</reference>
<dbReference type="AlphaFoldDB" id="A0A5A7V3W6"/>
<dbReference type="Gene3D" id="2.20.20.110">
    <property type="entry name" value="Rad4, beta-hairpin domain BHD1"/>
    <property type="match status" value="1"/>
</dbReference>
<evidence type="ECO:0000313" key="10">
    <source>
        <dbReference type="EMBL" id="KAA0062298.1"/>
    </source>
</evidence>
<feature type="region of interest" description="Disordered" evidence="6">
    <location>
        <begin position="477"/>
        <end position="498"/>
    </location>
</feature>
<feature type="domain" description="Rad4 beta-hairpin" evidence="7">
    <location>
        <begin position="677"/>
        <end position="728"/>
    </location>
</feature>
<dbReference type="Proteomes" id="UP000321393">
    <property type="component" value="Unassembled WGS sequence"/>
</dbReference>
<feature type="domain" description="Rad4 beta-hairpin" evidence="9">
    <location>
        <begin position="800"/>
        <end position="874"/>
    </location>
</feature>
<dbReference type="Gene3D" id="3.30.70.2460">
    <property type="entry name" value="Rad4, beta-hairpin domain BHD3"/>
    <property type="match status" value="1"/>
</dbReference>
<dbReference type="EMBL" id="SSTE01004583">
    <property type="protein sequence ID" value="KAA0062298.1"/>
    <property type="molecule type" value="Genomic_DNA"/>
</dbReference>
<evidence type="ECO:0000256" key="3">
    <source>
        <dbReference type="ARBA" id="ARBA00022763"/>
    </source>
</evidence>
<feature type="region of interest" description="Disordered" evidence="6">
    <location>
        <begin position="367"/>
        <end position="388"/>
    </location>
</feature>
<dbReference type="InterPro" id="IPR042488">
    <property type="entry name" value="Rad4_BHD3_sf"/>
</dbReference>
<dbReference type="SMART" id="SM01031">
    <property type="entry name" value="BHD_2"/>
    <property type="match status" value="1"/>
</dbReference>
<dbReference type="GO" id="GO:0000111">
    <property type="term" value="C:nucleotide-excision repair factor 2 complex"/>
    <property type="evidence" value="ECO:0007669"/>
    <property type="project" value="TreeGrafter"/>
</dbReference>
<dbReference type="GO" id="GO:0006298">
    <property type="term" value="P:mismatch repair"/>
    <property type="evidence" value="ECO:0007669"/>
    <property type="project" value="TreeGrafter"/>
</dbReference>
<name>A0A5A7V3W6_CUCMM</name>
<dbReference type="InterPro" id="IPR038765">
    <property type="entry name" value="Papain-like_cys_pep_sf"/>
</dbReference>
<keyword evidence="4" id="KW-0234">DNA repair</keyword>
<evidence type="ECO:0000256" key="4">
    <source>
        <dbReference type="ARBA" id="ARBA00023204"/>
    </source>
</evidence>
<feature type="region of interest" description="Disordered" evidence="6">
    <location>
        <begin position="937"/>
        <end position="966"/>
    </location>
</feature>
<dbReference type="GO" id="GO:0071942">
    <property type="term" value="C:XPC complex"/>
    <property type="evidence" value="ECO:0007669"/>
    <property type="project" value="TreeGrafter"/>
</dbReference>
<feature type="compositionally biased region" description="Basic and acidic residues" evidence="6">
    <location>
        <begin position="639"/>
        <end position="650"/>
    </location>
</feature>
<comment type="subcellular location">
    <subcellularLocation>
        <location evidence="1">Nucleus</location>
    </subcellularLocation>
</comment>
<dbReference type="PANTHER" id="PTHR12135">
    <property type="entry name" value="DNA REPAIR PROTEIN XP-C / RAD4"/>
    <property type="match status" value="1"/>
</dbReference>
<feature type="region of interest" description="Disordered" evidence="6">
    <location>
        <begin position="1"/>
        <end position="24"/>
    </location>
</feature>
<dbReference type="SMART" id="SM01030">
    <property type="entry name" value="BHD_1"/>
    <property type="match status" value="1"/>
</dbReference>
<feature type="compositionally biased region" description="Polar residues" evidence="6">
    <location>
        <begin position="483"/>
        <end position="498"/>
    </location>
</feature>
<accession>A0A5A7V3W6</accession>
<protein>
    <submittedName>
        <fullName evidence="10">DNA repair protein RAD4 isoform X3</fullName>
    </submittedName>
</protein>
<dbReference type="SUPFAM" id="SSF54001">
    <property type="entry name" value="Cysteine proteinases"/>
    <property type="match status" value="1"/>
</dbReference>
<evidence type="ECO:0000256" key="6">
    <source>
        <dbReference type="SAM" id="MobiDB-lite"/>
    </source>
</evidence>
<dbReference type="SMART" id="SM01032">
    <property type="entry name" value="BHD_3"/>
    <property type="match status" value="1"/>
</dbReference>
<dbReference type="InterPro" id="IPR018327">
    <property type="entry name" value="BHD_2"/>
</dbReference>
<dbReference type="GO" id="GO:0005737">
    <property type="term" value="C:cytoplasm"/>
    <property type="evidence" value="ECO:0007669"/>
    <property type="project" value="TreeGrafter"/>
</dbReference>
<comment type="similarity">
    <text evidence="2">Belongs to the XPC family.</text>
</comment>
<dbReference type="InterPro" id="IPR002931">
    <property type="entry name" value="Transglutaminase-like"/>
</dbReference>
<sequence length="1004" mass="112707">MREQESILPNGIKDAGEAIPDPGGSCSQTSIDRGVFWSINCLFFLFFEKLFLLGLRHHLCFFFLETLANVSRVAVSKLLSRASGRCLSGMRKHALRPCDLSKSTIGKDVNLAMDKKVTLEAERCNENVTASCSEDVDVHEVNLQNSVSEVLEDLYDSDWEDGCVQTSDGTESQPLTIEISEIQEIPDSTKRKPIRRASAADKEITEFVHKVHLLCLLGRGRLIDRACNDPLIQAALLSLLPAHLLKISPAKQLTASSLKPLVAWMHNNFHVRNQTRSEGSINSALAHALETHEGTSEEIAALTVVLFRALDITARFVSILDVAPIKPEAERSKCFSQDTSRSSRNIFKNSTLMVDKAEAVDKDSLTSHCLDKKDNPRKRTSGDNRESNAVNLVGKKLHVLDDLSSTTSSNCNSKPDISETFPLKNSQVQKRKGDIEFEMQLQMALSATAVETMPRNSSINHSNEPPLNFTSPKKLKRIDNEESASSSHGISTAVGSSKEGSPLYWAEVYCNAENLTGKWVHIDAVNMVVDGEHKVEDLAAACKTSLRYVVAFSGLGAKDVTRRYCMKWYKIEAKRVNTLWWDNVLAPLRILERQAVGGTGHLEKCCIDGLREQDKLKMSDLSDNLKQKNLLDDGNQSGKSDHNVSEGLDTDRDFSLGNQFVATRDHLEDIELETRALTEPLPTNQQAYKNHRLYALEKWLTKYQILHPKGPVLGFCSGYPVYPRTCVQVLKTKQKWLREGLQVKSNELPVKELKRSIKKIKVLESEADDFDQGDSQGTIPLYGKWQLEPLQLPHAVDGIVPKNERGQVDVWSEKCLPPGTVHIRLPRVFSVAKKLEIDYAPALVGFEFRNGRSYPIYDGIVVCSEFKDVILETYNEEAERMEAEERRQREKQAISRWYQLLSSIITRQRLNSRYGDSENPSQVVSGIQGMHDEGNADVPSCQEDAEPFKGQQDNVSNPNMDSPSFINQEDHKHVFLLEDRIFDEKSLVVTKRCHCGFSVQVEEL</sequence>
<dbReference type="GO" id="GO:0003697">
    <property type="term" value="F:single-stranded DNA binding"/>
    <property type="evidence" value="ECO:0007669"/>
    <property type="project" value="TreeGrafter"/>
</dbReference>
<comment type="caution">
    <text evidence="10">The sequence shown here is derived from an EMBL/GenBank/DDBJ whole genome shotgun (WGS) entry which is preliminary data.</text>
</comment>
<dbReference type="Pfam" id="PF10403">
    <property type="entry name" value="BHD_1"/>
    <property type="match status" value="1"/>
</dbReference>
<dbReference type="GO" id="GO:0006289">
    <property type="term" value="P:nucleotide-excision repair"/>
    <property type="evidence" value="ECO:0007669"/>
    <property type="project" value="InterPro"/>
</dbReference>
<evidence type="ECO:0000256" key="5">
    <source>
        <dbReference type="ARBA" id="ARBA00023242"/>
    </source>
</evidence>
<evidence type="ECO:0000259" key="7">
    <source>
        <dbReference type="SMART" id="SM01030"/>
    </source>
</evidence>
<proteinExistence type="inferred from homology"/>
<dbReference type="STRING" id="1194695.A0A5A7V3W6"/>
<evidence type="ECO:0000259" key="8">
    <source>
        <dbReference type="SMART" id="SM01031"/>
    </source>
</evidence>